<dbReference type="Pfam" id="PF01221">
    <property type="entry name" value="Dynein_light"/>
    <property type="match status" value="1"/>
</dbReference>
<comment type="similarity">
    <text evidence="3 13">Belongs to the dynein light chain family.</text>
</comment>
<dbReference type="FunFam" id="3.30.740.10:FF:000005">
    <property type="entry name" value="Dynein light chain"/>
    <property type="match status" value="1"/>
</dbReference>
<keyword evidence="4" id="KW-0813">Transport</keyword>
<dbReference type="GO" id="GO:0005874">
    <property type="term" value="C:microtubule"/>
    <property type="evidence" value="ECO:0007669"/>
    <property type="project" value="UniProtKB-KW"/>
</dbReference>
<dbReference type="GO" id="GO:0045505">
    <property type="term" value="F:dynein intermediate chain binding"/>
    <property type="evidence" value="ECO:0007669"/>
    <property type="project" value="TreeGrafter"/>
</dbReference>
<dbReference type="Proteomes" id="UP000012073">
    <property type="component" value="Unassembled WGS sequence"/>
</dbReference>
<dbReference type="RefSeq" id="XP_005716554.1">
    <property type="nucleotide sequence ID" value="XM_005716497.1"/>
</dbReference>
<keyword evidence="6 13" id="KW-0493">Microtubule</keyword>
<dbReference type="AlphaFoldDB" id="R7QH34"/>
<dbReference type="SUPFAM" id="SSF54648">
    <property type="entry name" value="DLC"/>
    <property type="match status" value="1"/>
</dbReference>
<dbReference type="InterPro" id="IPR037177">
    <property type="entry name" value="DLC_sf"/>
</dbReference>
<dbReference type="KEGG" id="ccp:CHC_T00008555001"/>
<feature type="compositionally biased region" description="Low complexity" evidence="14">
    <location>
        <begin position="1"/>
        <end position="14"/>
    </location>
</feature>
<reference evidence="16" key="1">
    <citation type="journal article" date="2013" name="Proc. Natl. Acad. Sci. U.S.A.">
        <title>Genome structure and metabolic features in the red seaweed Chondrus crispus shed light on evolution of the Archaeplastida.</title>
        <authorList>
            <person name="Collen J."/>
            <person name="Porcel B."/>
            <person name="Carre W."/>
            <person name="Ball S.G."/>
            <person name="Chaparro C."/>
            <person name="Tonon T."/>
            <person name="Barbeyron T."/>
            <person name="Michel G."/>
            <person name="Noel B."/>
            <person name="Valentin K."/>
            <person name="Elias M."/>
            <person name="Artiguenave F."/>
            <person name="Arun A."/>
            <person name="Aury J.M."/>
            <person name="Barbosa-Neto J.F."/>
            <person name="Bothwell J.H."/>
            <person name="Bouget F.Y."/>
            <person name="Brillet L."/>
            <person name="Cabello-Hurtado F."/>
            <person name="Capella-Gutierrez S."/>
            <person name="Charrier B."/>
            <person name="Cladiere L."/>
            <person name="Cock J.M."/>
            <person name="Coelho S.M."/>
            <person name="Colleoni C."/>
            <person name="Czjzek M."/>
            <person name="Da Silva C."/>
            <person name="Delage L."/>
            <person name="Denoeud F."/>
            <person name="Deschamps P."/>
            <person name="Dittami S.M."/>
            <person name="Gabaldon T."/>
            <person name="Gachon C.M."/>
            <person name="Groisillier A."/>
            <person name="Herve C."/>
            <person name="Jabbari K."/>
            <person name="Katinka M."/>
            <person name="Kloareg B."/>
            <person name="Kowalczyk N."/>
            <person name="Labadie K."/>
            <person name="Leblanc C."/>
            <person name="Lopez P.J."/>
            <person name="McLachlan D.H."/>
            <person name="Meslet-Cladiere L."/>
            <person name="Moustafa A."/>
            <person name="Nehr Z."/>
            <person name="Nyvall Collen P."/>
            <person name="Panaud O."/>
            <person name="Partensky F."/>
            <person name="Poulain J."/>
            <person name="Rensing S.A."/>
            <person name="Rousvoal S."/>
            <person name="Samson G."/>
            <person name="Symeonidi A."/>
            <person name="Weissenbach J."/>
            <person name="Zambounis A."/>
            <person name="Wincker P."/>
            <person name="Boyen C."/>
        </authorList>
    </citation>
    <scope>NUCLEOTIDE SEQUENCE [LARGE SCALE GENOMIC DNA]</scope>
    <source>
        <strain evidence="16">cv. Stackhouse</strain>
    </source>
</reference>
<evidence type="ECO:0000256" key="5">
    <source>
        <dbReference type="ARBA" id="ARBA00022490"/>
    </source>
</evidence>
<keyword evidence="7" id="KW-0509">mRNA transport</keyword>
<evidence type="ECO:0000256" key="10">
    <source>
        <dbReference type="ARBA" id="ARBA00023175"/>
    </source>
</evidence>
<evidence type="ECO:0000256" key="12">
    <source>
        <dbReference type="ARBA" id="ARBA00023242"/>
    </source>
</evidence>
<keyword evidence="16" id="KW-1185">Reference proteome</keyword>
<dbReference type="Gene3D" id="3.30.740.10">
    <property type="entry name" value="Protein Inhibitor Of Neuronal Nitric Oxide Synthase"/>
    <property type="match status" value="1"/>
</dbReference>
<sequence length="120" mass="13230">MTATTAPAASAPATAPGPPAPAPSSARHIPASRQPRVVVKSADMPDDMQRKAIELALVALDRFELERDMAQYLKKEFDARFQPSWHCIVGRHFGSYVTHEGAGFLYFYIEKIAILLFRSG</sequence>
<dbReference type="GO" id="GO:0005634">
    <property type="term" value="C:nucleus"/>
    <property type="evidence" value="ECO:0007669"/>
    <property type="project" value="UniProtKB-SubCell"/>
</dbReference>
<evidence type="ECO:0000256" key="11">
    <source>
        <dbReference type="ARBA" id="ARBA00023212"/>
    </source>
</evidence>
<organism evidence="15 16">
    <name type="scientific">Chondrus crispus</name>
    <name type="common">Carrageen Irish moss</name>
    <name type="synonym">Polymorpha crispa</name>
    <dbReference type="NCBI Taxonomy" id="2769"/>
    <lineage>
        <taxon>Eukaryota</taxon>
        <taxon>Rhodophyta</taxon>
        <taxon>Florideophyceae</taxon>
        <taxon>Rhodymeniophycidae</taxon>
        <taxon>Gigartinales</taxon>
        <taxon>Gigartinaceae</taxon>
        <taxon>Chondrus</taxon>
    </lineage>
</organism>
<proteinExistence type="inferred from homology"/>
<evidence type="ECO:0000256" key="13">
    <source>
        <dbReference type="RuleBase" id="RU365010"/>
    </source>
</evidence>
<protein>
    <recommendedName>
        <fullName evidence="13">Dynein light chain</fullName>
    </recommendedName>
</protein>
<keyword evidence="9 13" id="KW-0243">Dynein</keyword>
<dbReference type="PROSITE" id="PS01239">
    <property type="entry name" value="DYNEIN_LIGHT_1"/>
    <property type="match status" value="1"/>
</dbReference>
<name>R7QH34_CHOCR</name>
<keyword evidence="11 13" id="KW-0206">Cytoskeleton</keyword>
<keyword evidence="8" id="KW-0653">Protein transport</keyword>
<evidence type="ECO:0000256" key="2">
    <source>
        <dbReference type="ARBA" id="ARBA00004245"/>
    </source>
</evidence>
<dbReference type="EMBL" id="HG001799">
    <property type="protein sequence ID" value="CDF36735.1"/>
    <property type="molecule type" value="Genomic_DNA"/>
</dbReference>
<dbReference type="STRING" id="2769.R7QH34"/>
<dbReference type="OrthoDB" id="10033309at2759"/>
<gene>
    <name evidence="15" type="ORF">CHC_T00008555001</name>
</gene>
<dbReference type="SMART" id="SM01375">
    <property type="entry name" value="Dynein_light"/>
    <property type="match status" value="1"/>
</dbReference>
<dbReference type="PhylomeDB" id="R7QH34"/>
<dbReference type="GeneID" id="17324257"/>
<dbReference type="GO" id="GO:0051028">
    <property type="term" value="P:mRNA transport"/>
    <property type="evidence" value="ECO:0007669"/>
    <property type="project" value="UniProtKB-KW"/>
</dbReference>
<evidence type="ECO:0000256" key="4">
    <source>
        <dbReference type="ARBA" id="ARBA00022448"/>
    </source>
</evidence>
<evidence type="ECO:0000256" key="1">
    <source>
        <dbReference type="ARBA" id="ARBA00004123"/>
    </source>
</evidence>
<dbReference type="Gramene" id="CDF36735">
    <property type="protein sequence ID" value="CDF36735"/>
    <property type="gene ID" value="CHC_T00008555001"/>
</dbReference>
<keyword evidence="5 13" id="KW-0963">Cytoplasm</keyword>
<dbReference type="CDD" id="cd21452">
    <property type="entry name" value="DLC-like_DYNLL1_DYNLL2"/>
    <property type="match status" value="1"/>
</dbReference>
<evidence type="ECO:0000256" key="3">
    <source>
        <dbReference type="ARBA" id="ARBA00010156"/>
    </source>
</evidence>
<evidence type="ECO:0000256" key="8">
    <source>
        <dbReference type="ARBA" id="ARBA00022927"/>
    </source>
</evidence>
<evidence type="ECO:0000313" key="15">
    <source>
        <dbReference type="EMBL" id="CDF36735.1"/>
    </source>
</evidence>
<evidence type="ECO:0000313" key="16">
    <source>
        <dbReference type="Proteomes" id="UP000012073"/>
    </source>
</evidence>
<dbReference type="GO" id="GO:0005868">
    <property type="term" value="C:cytoplasmic dynein complex"/>
    <property type="evidence" value="ECO:0007669"/>
    <property type="project" value="TreeGrafter"/>
</dbReference>
<evidence type="ECO:0000256" key="9">
    <source>
        <dbReference type="ARBA" id="ARBA00023017"/>
    </source>
</evidence>
<dbReference type="InterPro" id="IPR001372">
    <property type="entry name" value="Dynein_light_chain_typ-1/2"/>
</dbReference>
<feature type="region of interest" description="Disordered" evidence="14">
    <location>
        <begin position="1"/>
        <end position="38"/>
    </location>
</feature>
<evidence type="ECO:0000256" key="6">
    <source>
        <dbReference type="ARBA" id="ARBA00022701"/>
    </source>
</evidence>
<dbReference type="InterPro" id="IPR019763">
    <property type="entry name" value="Dynein_light_1/2_CS"/>
</dbReference>
<keyword evidence="10 13" id="KW-0505">Motor protein</keyword>
<dbReference type="GO" id="GO:0015031">
    <property type="term" value="P:protein transport"/>
    <property type="evidence" value="ECO:0007669"/>
    <property type="project" value="UniProtKB-KW"/>
</dbReference>
<evidence type="ECO:0000256" key="7">
    <source>
        <dbReference type="ARBA" id="ARBA00022816"/>
    </source>
</evidence>
<accession>R7QH34</accession>
<comment type="subcellular location">
    <subcellularLocation>
        <location evidence="2 13">Cytoplasm</location>
        <location evidence="2 13">Cytoskeleton</location>
    </subcellularLocation>
    <subcellularLocation>
        <location evidence="1">Nucleus</location>
    </subcellularLocation>
</comment>
<dbReference type="OMA" id="THEKGHF"/>
<dbReference type="GO" id="GO:0007017">
    <property type="term" value="P:microtubule-based process"/>
    <property type="evidence" value="ECO:0007669"/>
    <property type="project" value="InterPro"/>
</dbReference>
<evidence type="ECO:0000256" key="14">
    <source>
        <dbReference type="SAM" id="MobiDB-lite"/>
    </source>
</evidence>
<dbReference type="PANTHER" id="PTHR11886">
    <property type="entry name" value="DYNEIN LIGHT CHAIN"/>
    <property type="match status" value="1"/>
</dbReference>
<keyword evidence="12" id="KW-0539">Nucleus</keyword>
<dbReference type="PANTHER" id="PTHR11886:SF35">
    <property type="entry name" value="DYNEIN LIGHT CHAIN"/>
    <property type="match status" value="1"/>
</dbReference>